<keyword evidence="2" id="KW-0808">Transferase</keyword>
<dbReference type="InterPro" id="IPR007345">
    <property type="entry name" value="Polysacch_pyruvyl_Trfase"/>
</dbReference>
<evidence type="ECO:0000313" key="3">
    <source>
        <dbReference type="Proteomes" id="UP000005546"/>
    </source>
</evidence>
<dbReference type="eggNOG" id="COG2327">
    <property type="taxonomic scope" value="Bacteria"/>
</dbReference>
<dbReference type="HOGENOM" id="CLU_677320_0_0_10"/>
<accession>F3QTP8</accession>
<gene>
    <name evidence="2" type="ORF">HMPREF9442_01567</name>
</gene>
<dbReference type="EMBL" id="AFBR01000038">
    <property type="protein sequence ID" value="EGG54461.1"/>
    <property type="molecule type" value="Genomic_DNA"/>
</dbReference>
<reference evidence="2 3" key="1">
    <citation type="submission" date="2011-02" db="EMBL/GenBank/DDBJ databases">
        <authorList>
            <person name="Weinstock G."/>
            <person name="Sodergren E."/>
            <person name="Clifton S."/>
            <person name="Fulton L."/>
            <person name="Fulton B."/>
            <person name="Courtney L."/>
            <person name="Fronick C."/>
            <person name="Harrison M."/>
            <person name="Strong C."/>
            <person name="Farmer C."/>
            <person name="Delahaunty K."/>
            <person name="Markovic C."/>
            <person name="Hall O."/>
            <person name="Minx P."/>
            <person name="Tomlinson C."/>
            <person name="Mitreva M."/>
            <person name="Hou S."/>
            <person name="Chen J."/>
            <person name="Wollam A."/>
            <person name="Pepin K.H."/>
            <person name="Johnson M."/>
            <person name="Bhonagiri V."/>
            <person name="Zhang X."/>
            <person name="Suruliraj S."/>
            <person name="Warren W."/>
            <person name="Chinwalla A."/>
            <person name="Mardis E.R."/>
            <person name="Wilson R.K."/>
        </authorList>
    </citation>
    <scope>NUCLEOTIDE SEQUENCE [LARGE SCALE GENOMIC DNA]</scope>
    <source>
        <strain evidence="2 3">YIT 11841</strain>
    </source>
</reference>
<dbReference type="AlphaFoldDB" id="F3QTP8"/>
<feature type="domain" description="Polysaccharide pyruvyl transferase" evidence="1">
    <location>
        <begin position="12"/>
        <end position="334"/>
    </location>
</feature>
<protein>
    <submittedName>
        <fullName evidence="2">Polysaccharide pyruvyl transferase</fullName>
    </submittedName>
</protein>
<keyword evidence="3" id="KW-1185">Reference proteome</keyword>
<dbReference type="GO" id="GO:0016740">
    <property type="term" value="F:transferase activity"/>
    <property type="evidence" value="ECO:0007669"/>
    <property type="project" value="UniProtKB-KW"/>
</dbReference>
<organism evidence="2 3">
    <name type="scientific">Paraprevotella xylaniphila YIT 11841</name>
    <dbReference type="NCBI Taxonomy" id="762982"/>
    <lineage>
        <taxon>Bacteria</taxon>
        <taxon>Pseudomonadati</taxon>
        <taxon>Bacteroidota</taxon>
        <taxon>Bacteroidia</taxon>
        <taxon>Bacteroidales</taxon>
        <taxon>Prevotellaceae</taxon>
        <taxon>Paraprevotella</taxon>
    </lineage>
</organism>
<sequence length="403" mass="46430">MKILLLNQPVYNRGDEAAHRSLIRTLNKNVPNASVMILLENVKEGTIKQIKVDNPQNKYININTNKGYRKSRIFSACSGMMFWSRIIPSNRKLIQYIQEADIVLCAPGGICLGGFYNWSHLYNMMLCKHYNKPVIYYSRSIGPFNPRNILQHIFCTRAKEILKKMDFLSLRDARSMDLANKLGIKYIKSIDSAFLDTPNATLPDSVRTDLGKQKYIVFVPNQLTWHPSFTNMPQDVIDKCYLKMIDIIIQKTNYNIVMLPQLYNAGKKNDYLYFKRLKKETENPSRIIVFPDTYSSDIQQNIIKDAQMIIGTRYHSIVFGINNRIPVIALSYEHKIAGMLEILGIKGRSFEFNTEASIHKFDFAKFEQVITGNQPSRENLKEYADHAHAIAMSCFSEASQLLQ</sequence>
<comment type="caution">
    <text evidence="2">The sequence shown here is derived from an EMBL/GenBank/DDBJ whole genome shotgun (WGS) entry which is preliminary data.</text>
</comment>
<dbReference type="OrthoDB" id="3199616at2"/>
<evidence type="ECO:0000259" key="1">
    <source>
        <dbReference type="Pfam" id="PF04230"/>
    </source>
</evidence>
<dbReference type="PANTHER" id="PTHR36836">
    <property type="entry name" value="COLANIC ACID BIOSYNTHESIS PROTEIN WCAK"/>
    <property type="match status" value="1"/>
</dbReference>
<dbReference type="Pfam" id="PF04230">
    <property type="entry name" value="PS_pyruv_trans"/>
    <property type="match status" value="1"/>
</dbReference>
<proteinExistence type="predicted"/>
<dbReference type="RefSeq" id="WP_008626750.1">
    <property type="nucleotide sequence ID" value="NZ_GL883839.1"/>
</dbReference>
<evidence type="ECO:0000313" key="2">
    <source>
        <dbReference type="EMBL" id="EGG54461.1"/>
    </source>
</evidence>
<dbReference type="PANTHER" id="PTHR36836:SF1">
    <property type="entry name" value="COLANIC ACID BIOSYNTHESIS PROTEIN WCAK"/>
    <property type="match status" value="1"/>
</dbReference>
<dbReference type="Proteomes" id="UP000005546">
    <property type="component" value="Unassembled WGS sequence"/>
</dbReference>
<dbReference type="STRING" id="762982.HMPREF9442_01567"/>
<name>F3QTP8_9BACT</name>